<feature type="region of interest" description="Disordered" evidence="1">
    <location>
        <begin position="855"/>
        <end position="907"/>
    </location>
</feature>
<evidence type="ECO:0000313" key="3">
    <source>
        <dbReference type="EMBL" id="MCG7944779.1"/>
    </source>
</evidence>
<keyword evidence="2" id="KW-0732">Signal</keyword>
<protein>
    <recommendedName>
        <fullName evidence="5">Chitinase</fullName>
    </recommendedName>
</protein>
<dbReference type="Proteomes" id="UP000886667">
    <property type="component" value="Unassembled WGS sequence"/>
</dbReference>
<evidence type="ECO:0008006" key="5">
    <source>
        <dbReference type="Google" id="ProtNLM"/>
    </source>
</evidence>
<sequence>MKKLLMTTALASVFITGTAVAQEETIEMVQVVEHVKAITGQPTVEQTKDEGDWQLSDDQTDVPEGKLREYREVTTYDNSKYDQVTNTYTVYCEMNDGTEVSKEYSDICLDKENLPQVPVDEITREVNVLAGDGVLSIETRLVDDPDYVDPNAPETIPVKMTDAGWGGVIRLNSLGTLEEVQTFVDAMNEQHGASSAWGVLTTRIDEHWENGAVVGYVVAYYEKDRFYSAAAATEGYDVDLSDVDYETVTLEAHGSGTDTGGETGGNKPPVVIDPDTLSETEQDVGGGRLIDMSKPIVDEYWGVTYYEAYYAEGHESAPFDGLTTVEAAKRDAYGPGNLIGYIAVDGSADRSGHYREKTMAFSKKTFHNGELEGQTVVYKLPDDDIMKNMQIAGAPANYTALQVNFLPTEPTYQAKEGVFTPPKTGMDFGHYAGKGEFPAQFEMMSFREAVRIAEKRGQRVMASIGGAIQSLNWIPLAAEGNSGEIGPLTQSLIDFVVDSGVSGLDVDYEKHKLYGVDPNQAIDEFIGASLAVKRALEEADRISPKSNGEPRVMTMAGWSTGADCSANTVAAGIPSSACSKWSPEVSGAPAVGGSTPATPPLGNVKLPTGYADQAYVQEVLAALQAHWDQNGGWTASYDNLISIYLAPYANKVKDGVWTVKPESEQPTPKGDNETPVETPVAQKNYQLSLWGGGAGLHRHAFYELEQRGYNIADLFDTVTIMSYDASYVAYDPVVAYQQYRDILPPEIAVAIGFTPVPEGWYQGGQSLVGRNSEANLCYPGTFIEGDQYGNYVFEPYSVERSLSAIDRNTYPRDGGMVWTAQSRAGLNGFVNTDVAVGTRGLVQVAGEILHNGMVDDREHPVFNQGEPDVEPRTNNAEIPSESEWRKNGGGSYTDPTSRSKYKSDAQENLYKLSTCN</sequence>
<evidence type="ECO:0000256" key="1">
    <source>
        <dbReference type="SAM" id="MobiDB-lite"/>
    </source>
</evidence>
<evidence type="ECO:0000256" key="2">
    <source>
        <dbReference type="SAM" id="SignalP"/>
    </source>
</evidence>
<comment type="caution">
    <text evidence="3">The sequence shown here is derived from an EMBL/GenBank/DDBJ whole genome shotgun (WGS) entry which is preliminary data.</text>
</comment>
<evidence type="ECO:0000313" key="4">
    <source>
        <dbReference type="Proteomes" id="UP000886667"/>
    </source>
</evidence>
<dbReference type="AlphaFoldDB" id="A0A9E4K9U7"/>
<accession>A0A9E4K9U7</accession>
<dbReference type="SUPFAM" id="SSF51445">
    <property type="entry name" value="(Trans)glycosidases"/>
    <property type="match status" value="1"/>
</dbReference>
<dbReference type="Gene3D" id="3.20.20.80">
    <property type="entry name" value="Glycosidases"/>
    <property type="match status" value="1"/>
</dbReference>
<feature type="chain" id="PRO_5039722562" description="Chitinase" evidence="2">
    <location>
        <begin position="22"/>
        <end position="916"/>
    </location>
</feature>
<reference evidence="3" key="1">
    <citation type="journal article" date="2021" name="Proc. Natl. Acad. Sci. U.S.A.">
        <title>Global biogeography of chemosynthetic symbionts reveals both localized and globally distributed symbiont groups. .</title>
        <authorList>
            <person name="Osvatic J.T."/>
            <person name="Wilkins L.G.E."/>
            <person name="Leibrecht L."/>
            <person name="Leray M."/>
            <person name="Zauner S."/>
            <person name="Polzin J."/>
            <person name="Camacho Y."/>
            <person name="Gros O."/>
            <person name="van Gils J.A."/>
            <person name="Eisen J.A."/>
            <person name="Petersen J.M."/>
            <person name="Yuen B."/>
        </authorList>
    </citation>
    <scope>NUCLEOTIDE SEQUENCE</scope>
    <source>
        <strain evidence="3">MAGclacostrist064TRANS</strain>
    </source>
</reference>
<organism evidence="3 4">
    <name type="scientific">Candidatus Thiodiazotropha taylori</name>
    <dbReference type="NCBI Taxonomy" id="2792791"/>
    <lineage>
        <taxon>Bacteria</taxon>
        <taxon>Pseudomonadati</taxon>
        <taxon>Pseudomonadota</taxon>
        <taxon>Gammaproteobacteria</taxon>
        <taxon>Chromatiales</taxon>
        <taxon>Sedimenticolaceae</taxon>
        <taxon>Candidatus Thiodiazotropha</taxon>
    </lineage>
</organism>
<dbReference type="InterPro" id="IPR017853">
    <property type="entry name" value="GH"/>
</dbReference>
<name>A0A9E4K9U7_9GAMM</name>
<gene>
    <name evidence="3" type="ORF">JAZ07_00375</name>
</gene>
<proteinExistence type="predicted"/>
<feature type="signal peptide" evidence="2">
    <location>
        <begin position="1"/>
        <end position="21"/>
    </location>
</feature>
<dbReference type="EMBL" id="JAEPCM010000016">
    <property type="protein sequence ID" value="MCG7944779.1"/>
    <property type="molecule type" value="Genomic_DNA"/>
</dbReference>